<dbReference type="GO" id="GO:0043041">
    <property type="term" value="P:amino acid activation for nonribosomal peptide biosynthetic process"/>
    <property type="evidence" value="ECO:0007669"/>
    <property type="project" value="TreeGrafter"/>
</dbReference>
<comment type="caution">
    <text evidence="5">The sequence shown here is derived from an EMBL/GenBank/DDBJ whole genome shotgun (WGS) entry which is preliminary data.</text>
</comment>
<gene>
    <name evidence="5" type="ORF">DFP89_10691</name>
</gene>
<dbReference type="SUPFAM" id="SSF56801">
    <property type="entry name" value="Acetyl-CoA synthetase-like"/>
    <property type="match status" value="2"/>
</dbReference>
<dbReference type="GO" id="GO:0005737">
    <property type="term" value="C:cytoplasm"/>
    <property type="evidence" value="ECO:0007669"/>
    <property type="project" value="TreeGrafter"/>
</dbReference>
<dbReference type="GO" id="GO:0004497">
    <property type="term" value="F:monooxygenase activity"/>
    <property type="evidence" value="ECO:0007669"/>
    <property type="project" value="UniProtKB-KW"/>
</dbReference>
<dbReference type="InterPro" id="IPR036661">
    <property type="entry name" value="Luciferase-like_sf"/>
</dbReference>
<feature type="domain" description="Carrier" evidence="4">
    <location>
        <begin position="1429"/>
        <end position="1505"/>
    </location>
</feature>
<dbReference type="PROSITE" id="PS50075">
    <property type="entry name" value="CARRIER"/>
    <property type="match status" value="1"/>
</dbReference>
<sequence>MTQFSAILVGNESLLRHAAQTLMTRGHRITAIVTRNPELRDWAQGAGLTVEDQDAPIPADAPVADWLFSVANLSILSPAMLARGQKGAINFHDGPLPKLAGLNAPVWAIIGGEPQHGISWHMIEGGVDEGDILTQRLFEIRPDDTALTLNARCFARGAESFADVVAQLEAGGPQRVKQDLSLRSYVGKDKRPEAASVLDFTQSAAQIGALVRGLDHGGYWNPLAAPKVVSGDRLLTVLAYLGSEAAQAAPGTVLSHDGDTALIAATDAAVRLQFLGELPLVGTVIAALSAQDRARLTGLADGAAKHDGWWRKRLAAMNPAVLPGEGSGESLRVQLIPGAAPERIALAASLLARLAGQVEFDLALRPAGQPELAGLAAGIIADWQPLAIDARSDRSLSDLGTELAARIEAQAKRGTFTQDLIHRAPELREAATPDLAISLAPRGPVPGAALTVTLTDGGAYLDHDPARISAAQAQRLARALDGGLALSGTVLLRDIPLMDAAEREELLVARNATRSDFPQSCIHDLIADMAAENPDAVALAFEDRSLTRAQLDRAANALAAKLAQMGVGPDQPVGLFAKRSPELVIGALAIWKAGGAYVPLDPDYPADRIELYIQDSGAKIVLVQDGLADRLPAHQAQVVTIPTDLPHGLVAGPDSHVAPENLAYLIYTSGSTGRPKGVMVEHRNVANFFAGMDAVIPYQQGDAWLAVTSLSFDISVLEIFWSLARGVTLVIAGEESRLAVSSTPTATAPRREVQGGMQFSLFYWGNDDGPGPRKYQLLLEGARFADQNGFVAVYTPERHFHAFGGPYPNPSVSGAAVAAVTKNISVRAGSCVLPLHHPARVAEEWAMIDNLTAGRAGLAIASGWQPDDFVLRPENAPPNNKTAMIAGIDQLRRLWRGEKVDLPRAGGGSFGVVTQPRPVQKELPLWMTVAGNPDTWVEAGRLGMNVLTHLLGQSIDVVEQRIKEYHAALRSVGHDPAHFTVTLMLHTCLAEDRETAREIAREPMKNYLRSAAALVKQYAWDFPAFRRPAGMTNPMAIDLGSLSEEELDGILEFAFLRYFEDSGLFGTVADGIARVEHLKTIGVGEIACLIDYGIAPEQVMAGFPLLARLRAEVNPHSEAPEDGDFSIAAQIRRWGVTHLQCTPSMGRILVSDPQVASAMAGLKCVMLGGEALPPSLLAEIRAVTRAKVLNMYGPTETTIWSTIADLSDGGEVTLGRPIANTQVYVLDADGIPVPPGAQGELWIGGHGVTRGYWQREDLTAAAFRPDPFVPADRAAPWGARMYRTGDLVRWREDGGLDYIGRADHQIKLRGFRIELGEIEAALANEPGVREAVALVREDAPGDKRLVGYVTGTPDLCEKKLREALLAHLPAHMVPGRILRLDHMPLTPNRKIDRKQLPVPGAVVMAAVTTLGGAAAAPAIEAGPAASAAAPTEDLAQAVQALWSEVLGVQQIAPRDNFFALGGHSLLAIQLHRTMRDRLALPRLGVTDIFRFPVMADFLKHVATLAPAGASPAPVAAAPTAAPAAPRPATQVATAPAAAAAQADDAMAKRRALRAQLRGGK</sequence>
<dbReference type="Gene3D" id="3.40.50.980">
    <property type="match status" value="3"/>
</dbReference>
<keyword evidence="5" id="KW-0560">Oxidoreductase</keyword>
<dbReference type="FunFam" id="3.40.50.980:FF:000001">
    <property type="entry name" value="Non-ribosomal peptide synthetase"/>
    <property type="match status" value="1"/>
</dbReference>
<dbReference type="GO" id="GO:0044550">
    <property type="term" value="P:secondary metabolite biosynthetic process"/>
    <property type="evidence" value="ECO:0007669"/>
    <property type="project" value="TreeGrafter"/>
</dbReference>
<evidence type="ECO:0000256" key="1">
    <source>
        <dbReference type="ARBA" id="ARBA00022450"/>
    </source>
</evidence>
<dbReference type="PANTHER" id="PTHR45527:SF1">
    <property type="entry name" value="FATTY ACID SYNTHASE"/>
    <property type="match status" value="1"/>
</dbReference>
<protein>
    <submittedName>
        <fullName evidence="5">Natural product biosynthesis luciferase-like monooxygenase protein</fullName>
    </submittedName>
</protein>
<dbReference type="Pfam" id="PF00501">
    <property type="entry name" value="AMP-binding"/>
    <property type="match status" value="2"/>
</dbReference>
<evidence type="ECO:0000256" key="3">
    <source>
        <dbReference type="SAM" id="MobiDB-lite"/>
    </source>
</evidence>
<evidence type="ECO:0000313" key="6">
    <source>
        <dbReference type="Proteomes" id="UP000253345"/>
    </source>
</evidence>
<dbReference type="Pfam" id="PF13193">
    <property type="entry name" value="AMP-binding_C"/>
    <property type="match status" value="1"/>
</dbReference>
<dbReference type="CDD" id="cd05930">
    <property type="entry name" value="A_NRPS"/>
    <property type="match status" value="1"/>
</dbReference>
<dbReference type="Pfam" id="PF00551">
    <property type="entry name" value="Formyl_trans_N"/>
    <property type="match status" value="1"/>
</dbReference>
<reference evidence="5 6" key="1">
    <citation type="submission" date="2018-07" db="EMBL/GenBank/DDBJ databases">
        <title>Genomic Encyclopedia of Type Strains, Phase III (KMG-III): the genomes of soil and plant-associated and newly described type strains.</title>
        <authorList>
            <person name="Whitman W."/>
        </authorList>
    </citation>
    <scope>NUCLEOTIDE SEQUENCE [LARGE SCALE GENOMIC DNA]</scope>
    <source>
        <strain evidence="5 6">CECT 8525</strain>
    </source>
</reference>
<dbReference type="Gene3D" id="3.30.300.30">
    <property type="match status" value="1"/>
</dbReference>
<dbReference type="Gene3D" id="1.10.1200.10">
    <property type="entry name" value="ACP-like"/>
    <property type="match status" value="1"/>
</dbReference>
<dbReference type="PROSITE" id="PS00455">
    <property type="entry name" value="AMP_BINDING"/>
    <property type="match status" value="1"/>
</dbReference>
<dbReference type="OrthoDB" id="9803968at2"/>
<dbReference type="CDD" id="cd08700">
    <property type="entry name" value="FMT_C_OzmH_like"/>
    <property type="match status" value="1"/>
</dbReference>
<dbReference type="InterPro" id="IPR000873">
    <property type="entry name" value="AMP-dep_synth/lig_dom"/>
</dbReference>
<dbReference type="InterPro" id="IPR011251">
    <property type="entry name" value="Luciferase-like_dom"/>
</dbReference>
<feature type="region of interest" description="Disordered" evidence="3">
    <location>
        <begin position="1512"/>
        <end position="1536"/>
    </location>
</feature>
<proteinExistence type="predicted"/>
<dbReference type="Gene3D" id="3.20.20.30">
    <property type="entry name" value="Luciferase-like domain"/>
    <property type="match status" value="1"/>
</dbReference>
<name>A0A368YY14_9RHOB</name>
<dbReference type="RefSeq" id="WP_114348830.1">
    <property type="nucleotide sequence ID" value="NZ_QPJL01000006.1"/>
</dbReference>
<evidence type="ECO:0000313" key="5">
    <source>
        <dbReference type="EMBL" id="RCW85073.1"/>
    </source>
</evidence>
<dbReference type="InterPro" id="IPR009081">
    <property type="entry name" value="PP-bd_ACP"/>
</dbReference>
<dbReference type="InterPro" id="IPR036477">
    <property type="entry name" value="Formyl_transf_N_sf"/>
</dbReference>
<dbReference type="PANTHER" id="PTHR45527">
    <property type="entry name" value="NONRIBOSOMAL PEPTIDE SYNTHETASE"/>
    <property type="match status" value="1"/>
</dbReference>
<dbReference type="Gene3D" id="3.40.50.12230">
    <property type="match status" value="1"/>
</dbReference>
<dbReference type="SUPFAM" id="SSF51679">
    <property type="entry name" value="Bacterial luciferase-like"/>
    <property type="match status" value="1"/>
</dbReference>
<dbReference type="InterPro" id="IPR002376">
    <property type="entry name" value="Formyl_transf_N"/>
</dbReference>
<accession>A0A368YY14</accession>
<dbReference type="SUPFAM" id="SSF53328">
    <property type="entry name" value="Formyltransferase"/>
    <property type="match status" value="1"/>
</dbReference>
<dbReference type="InterPro" id="IPR025110">
    <property type="entry name" value="AMP-bd_C"/>
</dbReference>
<dbReference type="SUPFAM" id="SSF47336">
    <property type="entry name" value="ACP-like"/>
    <property type="match status" value="1"/>
</dbReference>
<dbReference type="InterPro" id="IPR011034">
    <property type="entry name" value="Formyl_transferase-like_C_sf"/>
</dbReference>
<dbReference type="Gene3D" id="2.30.38.10">
    <property type="entry name" value="Luciferase, Domain 3"/>
    <property type="match status" value="1"/>
</dbReference>
<dbReference type="NCBIfam" id="TIGR04020">
    <property type="entry name" value="seco_metab_LLM"/>
    <property type="match status" value="1"/>
</dbReference>
<dbReference type="GO" id="GO:0016705">
    <property type="term" value="F:oxidoreductase activity, acting on paired donors, with incorporation or reduction of molecular oxygen"/>
    <property type="evidence" value="ECO:0007669"/>
    <property type="project" value="InterPro"/>
</dbReference>
<keyword evidence="5" id="KW-0503">Monooxygenase</keyword>
<evidence type="ECO:0000256" key="2">
    <source>
        <dbReference type="ARBA" id="ARBA00022553"/>
    </source>
</evidence>
<dbReference type="Pfam" id="PF00296">
    <property type="entry name" value="Bac_luciferase"/>
    <property type="match status" value="1"/>
</dbReference>
<keyword evidence="2" id="KW-0597">Phosphoprotein</keyword>
<dbReference type="GO" id="GO:0031177">
    <property type="term" value="F:phosphopantetheine binding"/>
    <property type="evidence" value="ECO:0007669"/>
    <property type="project" value="TreeGrafter"/>
</dbReference>
<dbReference type="InterPro" id="IPR045851">
    <property type="entry name" value="AMP-bd_C_sf"/>
</dbReference>
<dbReference type="InterPro" id="IPR020845">
    <property type="entry name" value="AMP-binding_CS"/>
</dbReference>
<keyword evidence="1" id="KW-0596">Phosphopantetheine</keyword>
<organism evidence="5 6">
    <name type="scientific">Paracoccus lutimaris</name>
    <dbReference type="NCBI Taxonomy" id="1490030"/>
    <lineage>
        <taxon>Bacteria</taxon>
        <taxon>Pseudomonadati</taxon>
        <taxon>Pseudomonadota</taxon>
        <taxon>Alphaproteobacteria</taxon>
        <taxon>Rhodobacterales</taxon>
        <taxon>Paracoccaceae</taxon>
        <taxon>Paracoccus</taxon>
    </lineage>
</organism>
<keyword evidence="6" id="KW-1185">Reference proteome</keyword>
<dbReference type="SUPFAM" id="SSF50486">
    <property type="entry name" value="FMT C-terminal domain-like"/>
    <property type="match status" value="1"/>
</dbReference>
<dbReference type="Proteomes" id="UP000253345">
    <property type="component" value="Unassembled WGS sequence"/>
</dbReference>
<dbReference type="EMBL" id="QPJL01000006">
    <property type="protein sequence ID" value="RCW85073.1"/>
    <property type="molecule type" value="Genomic_DNA"/>
</dbReference>
<dbReference type="InterPro" id="IPR024011">
    <property type="entry name" value="Biosynth_lucif-like_mOase_dom"/>
</dbReference>
<dbReference type="InterPro" id="IPR036736">
    <property type="entry name" value="ACP-like_sf"/>
</dbReference>
<evidence type="ECO:0000259" key="4">
    <source>
        <dbReference type="PROSITE" id="PS50075"/>
    </source>
</evidence>
<dbReference type="Pfam" id="PF00550">
    <property type="entry name" value="PP-binding"/>
    <property type="match status" value="1"/>
</dbReference>
<dbReference type="FunFam" id="3.30.300.30:FF:000010">
    <property type="entry name" value="Enterobactin synthetase component F"/>
    <property type="match status" value="1"/>
</dbReference>